<evidence type="ECO:0000259" key="10">
    <source>
        <dbReference type="Pfam" id="PF07715"/>
    </source>
</evidence>
<dbReference type="SUPFAM" id="SSF56935">
    <property type="entry name" value="Porins"/>
    <property type="match status" value="1"/>
</dbReference>
<dbReference type="InterPro" id="IPR012910">
    <property type="entry name" value="Plug_dom"/>
</dbReference>
<keyword evidence="4 8" id="KW-0812">Transmembrane</keyword>
<evidence type="ECO:0000256" key="3">
    <source>
        <dbReference type="ARBA" id="ARBA00022452"/>
    </source>
</evidence>
<evidence type="ECO:0000256" key="1">
    <source>
        <dbReference type="ARBA" id="ARBA00004571"/>
    </source>
</evidence>
<dbReference type="GO" id="GO:0009279">
    <property type="term" value="C:cell outer membrane"/>
    <property type="evidence" value="ECO:0007669"/>
    <property type="project" value="UniProtKB-SubCell"/>
</dbReference>
<dbReference type="InterPro" id="IPR036942">
    <property type="entry name" value="Beta-barrel_TonB_sf"/>
</dbReference>
<dbReference type="Pfam" id="PF07715">
    <property type="entry name" value="Plug"/>
    <property type="match status" value="1"/>
</dbReference>
<feature type="chain" id="PRO_5043205957" evidence="9">
    <location>
        <begin position="19"/>
        <end position="872"/>
    </location>
</feature>
<dbReference type="PANTHER" id="PTHR30069">
    <property type="entry name" value="TONB-DEPENDENT OUTER MEMBRANE RECEPTOR"/>
    <property type="match status" value="1"/>
</dbReference>
<reference evidence="12 13" key="1">
    <citation type="submission" date="2017-05" db="EMBL/GenBank/DDBJ databases">
        <authorList>
            <person name="Varghese N."/>
            <person name="Submissions S."/>
        </authorList>
    </citation>
    <scope>NUCLEOTIDE SEQUENCE [LARGE SCALE GENOMIC DNA]</scope>
    <source>
        <strain evidence="12 13">DSM 19382</strain>
    </source>
</reference>
<dbReference type="EMBL" id="WKKG01000003">
    <property type="protein sequence ID" value="MRX67765.1"/>
    <property type="molecule type" value="Genomic_DNA"/>
</dbReference>
<keyword evidence="5 9" id="KW-0732">Signal</keyword>
<evidence type="ECO:0000256" key="5">
    <source>
        <dbReference type="ARBA" id="ARBA00022729"/>
    </source>
</evidence>
<dbReference type="Proteomes" id="UP000468990">
    <property type="component" value="Unassembled WGS sequence"/>
</dbReference>
<dbReference type="Gene3D" id="2.40.170.20">
    <property type="entry name" value="TonB-dependent receptor, beta-barrel domain"/>
    <property type="match status" value="1"/>
</dbReference>
<evidence type="ECO:0000256" key="8">
    <source>
        <dbReference type="PROSITE-ProRule" id="PRU01360"/>
    </source>
</evidence>
<organism evidence="12 13">
    <name type="scientific">Flavobacterium resistens</name>
    <dbReference type="NCBI Taxonomy" id="443612"/>
    <lineage>
        <taxon>Bacteria</taxon>
        <taxon>Pseudomonadati</taxon>
        <taxon>Bacteroidota</taxon>
        <taxon>Flavobacteriia</taxon>
        <taxon>Flavobacteriales</taxon>
        <taxon>Flavobacteriaceae</taxon>
        <taxon>Flavobacterium</taxon>
    </lineage>
</organism>
<keyword evidence="12" id="KW-0675">Receptor</keyword>
<reference evidence="11 14" key="2">
    <citation type="submission" date="2019-11" db="EMBL/GenBank/DDBJ databases">
        <title>Flavobacterium resistens genome.</title>
        <authorList>
            <person name="Wilson V.M."/>
            <person name="Newman J.D."/>
        </authorList>
    </citation>
    <scope>NUCLEOTIDE SEQUENCE [LARGE SCALE GENOMIC DNA]</scope>
    <source>
        <strain evidence="11 14">DSM 19382</strain>
    </source>
</reference>
<gene>
    <name evidence="11" type="ORF">GJU42_07305</name>
    <name evidence="12" type="ORF">SAMN06265349_105139</name>
</gene>
<dbReference type="Gene3D" id="2.60.40.1120">
    <property type="entry name" value="Carboxypeptidase-like, regulatory domain"/>
    <property type="match status" value="1"/>
</dbReference>
<evidence type="ECO:0000313" key="13">
    <source>
        <dbReference type="Proteomes" id="UP000317289"/>
    </source>
</evidence>
<evidence type="ECO:0000256" key="6">
    <source>
        <dbReference type="ARBA" id="ARBA00023136"/>
    </source>
</evidence>
<evidence type="ECO:0000313" key="11">
    <source>
        <dbReference type="EMBL" id="MRX67765.1"/>
    </source>
</evidence>
<keyword evidence="7 8" id="KW-0998">Cell outer membrane</keyword>
<dbReference type="InterPro" id="IPR039426">
    <property type="entry name" value="TonB-dep_rcpt-like"/>
</dbReference>
<evidence type="ECO:0000313" key="14">
    <source>
        <dbReference type="Proteomes" id="UP000468990"/>
    </source>
</evidence>
<dbReference type="PROSITE" id="PS52016">
    <property type="entry name" value="TONB_DEPENDENT_REC_3"/>
    <property type="match status" value="1"/>
</dbReference>
<dbReference type="GO" id="GO:0044718">
    <property type="term" value="P:siderophore transmembrane transport"/>
    <property type="evidence" value="ECO:0007669"/>
    <property type="project" value="TreeGrafter"/>
</dbReference>
<dbReference type="InterPro" id="IPR037066">
    <property type="entry name" value="Plug_dom_sf"/>
</dbReference>
<accession>A0A521ENM4</accession>
<protein>
    <submittedName>
        <fullName evidence="11 12">TonB-dependent receptor</fullName>
    </submittedName>
</protein>
<proteinExistence type="inferred from homology"/>
<feature type="signal peptide" evidence="9">
    <location>
        <begin position="1"/>
        <end position="18"/>
    </location>
</feature>
<keyword evidence="6 8" id="KW-0472">Membrane</keyword>
<dbReference type="SUPFAM" id="SSF49464">
    <property type="entry name" value="Carboxypeptidase regulatory domain-like"/>
    <property type="match status" value="1"/>
</dbReference>
<keyword evidence="3 8" id="KW-1134">Transmembrane beta strand</keyword>
<dbReference type="PANTHER" id="PTHR30069:SF29">
    <property type="entry name" value="HEMOGLOBIN AND HEMOGLOBIN-HAPTOGLOBIN-BINDING PROTEIN 1-RELATED"/>
    <property type="match status" value="1"/>
</dbReference>
<evidence type="ECO:0000256" key="4">
    <source>
        <dbReference type="ARBA" id="ARBA00022692"/>
    </source>
</evidence>
<sequence>MKHIISACFFLISLLASAQKVTVTVDKNVTLKEFFKQIENQTDFKFAFTDQIDTDKKYFTKKNTYKQIEVEKLISELNKTATVQFSIVGNNIFVKQKSQSQKQAKKKSKLKGQIIDDEKQPVIGANVFIKELETGTVTDYNGKFSIEVPNGTYTFVISYVGFKNQEKQITISDDANINFNIESDSQQLGEVIVTTNKATDIKNTQMSVNKLSMQEIKRIPVAMGEPDPLKSILTLPGVTNAGEASSGFNVRGGAADQNLILLDGAPVYADSHMFGFFSIFNADAISSLELYKGGIPSKYGGRVSSVLDVTQQTGDFQNYKVNGGVGIISSRLLVQGPIQKDKGSFIVSGRTSYAHLFLKLADNKNSAMFYDLNAKFNYRFNANNTIAFSGYFGNDVFDINDRFSSKYGNTMGILSWKHKFSDRLNTNLSAFYSDYKFNLGLSSENFEWDSNIKSYGLKYNWFYQQSEKFKINYGIDGLYYNFNPGVVQPTSIDSQFNYQQLDKKYALEASAFIDFENQITEKLNFRYGLRYSMFYRLGSEEISTYENGQAVVFNPLYNIYQEGTPTGTISYGKGKKISSFNNLEPRAALSYAFNDNTSIKASYNRMAQYIHILSNTQSPLPMSIWTPSGPFTKPQMLDQYAMGYFKNFKDGDYSFEGELFYKNVQNRIDYIDGADVLANNNIEQVILNGKARSYGMELLLRKNTGNFTGWISYTLSRAEQKTPGRTPEEPGIANGDWYLSGYDKLHNLSVVGSYEFSPKWSFNGNFTLQSGQPVTYANGYYEFGGIHVPNYSLRNENRLPLFHHLDVAATYTPKPEKKKGWQSYWVFSIYNIYNRKNAASMNFTTNDDTGLNETRRLSIFGIVPGVSYNFKF</sequence>
<dbReference type="Pfam" id="PF13715">
    <property type="entry name" value="CarbopepD_reg_2"/>
    <property type="match status" value="1"/>
</dbReference>
<dbReference type="EMBL" id="FXTA01000005">
    <property type="protein sequence ID" value="SMO85508.1"/>
    <property type="molecule type" value="Genomic_DNA"/>
</dbReference>
<dbReference type="OrthoDB" id="9803050at2"/>
<dbReference type="AlphaFoldDB" id="A0A521ENM4"/>
<dbReference type="Gene3D" id="2.170.130.10">
    <property type="entry name" value="TonB-dependent receptor, plug domain"/>
    <property type="match status" value="1"/>
</dbReference>
<name>A0A521ENM4_9FLAO</name>
<feature type="domain" description="TonB-dependent receptor plug" evidence="10">
    <location>
        <begin position="201"/>
        <end position="302"/>
    </location>
</feature>
<comment type="subcellular location">
    <subcellularLocation>
        <location evidence="1 8">Cell outer membrane</location>
        <topology evidence="1 8">Multi-pass membrane protein</topology>
    </subcellularLocation>
</comment>
<dbReference type="InterPro" id="IPR008969">
    <property type="entry name" value="CarboxyPept-like_regulatory"/>
</dbReference>
<keyword evidence="2 8" id="KW-0813">Transport</keyword>
<dbReference type="GO" id="GO:0015344">
    <property type="term" value="F:siderophore uptake transmembrane transporter activity"/>
    <property type="evidence" value="ECO:0007669"/>
    <property type="project" value="TreeGrafter"/>
</dbReference>
<dbReference type="RefSeq" id="WP_142451836.1">
    <property type="nucleotide sequence ID" value="NZ_FXTA01000005.1"/>
</dbReference>
<evidence type="ECO:0000256" key="2">
    <source>
        <dbReference type="ARBA" id="ARBA00022448"/>
    </source>
</evidence>
<evidence type="ECO:0000313" key="12">
    <source>
        <dbReference type="EMBL" id="SMO85508.1"/>
    </source>
</evidence>
<keyword evidence="14" id="KW-1185">Reference proteome</keyword>
<evidence type="ECO:0000256" key="7">
    <source>
        <dbReference type="ARBA" id="ARBA00023237"/>
    </source>
</evidence>
<dbReference type="Proteomes" id="UP000317289">
    <property type="component" value="Unassembled WGS sequence"/>
</dbReference>
<comment type="similarity">
    <text evidence="8">Belongs to the TonB-dependent receptor family.</text>
</comment>
<evidence type="ECO:0000256" key="9">
    <source>
        <dbReference type="SAM" id="SignalP"/>
    </source>
</evidence>